<proteinExistence type="predicted"/>
<dbReference type="AlphaFoldDB" id="A0A8J3U900"/>
<evidence type="ECO:0000313" key="7">
    <source>
        <dbReference type="Proteomes" id="UP000622547"/>
    </source>
</evidence>
<dbReference type="GO" id="GO:0005776">
    <property type="term" value="C:autophagosome"/>
    <property type="evidence" value="ECO:0007669"/>
    <property type="project" value="TreeGrafter"/>
</dbReference>
<dbReference type="GO" id="GO:0016020">
    <property type="term" value="C:membrane"/>
    <property type="evidence" value="ECO:0007669"/>
    <property type="project" value="TreeGrafter"/>
</dbReference>
<reference evidence="6 7" key="1">
    <citation type="submission" date="2021-01" db="EMBL/GenBank/DDBJ databases">
        <title>Whole genome shotgun sequence of Planotetraspora phitsanulokensis NBRC 104273.</title>
        <authorList>
            <person name="Komaki H."/>
            <person name="Tamura T."/>
        </authorList>
    </citation>
    <scope>NUCLEOTIDE SEQUENCE [LARGE SCALE GENOMIC DNA]</scope>
    <source>
        <strain evidence="6 7">NBRC 104273</strain>
    </source>
</reference>
<dbReference type="GO" id="GO:0004674">
    <property type="term" value="F:protein serine/threonine kinase activity"/>
    <property type="evidence" value="ECO:0007669"/>
    <property type="project" value="InterPro"/>
</dbReference>
<dbReference type="GO" id="GO:0000407">
    <property type="term" value="C:phagophore assembly site"/>
    <property type="evidence" value="ECO:0007669"/>
    <property type="project" value="TreeGrafter"/>
</dbReference>
<dbReference type="Proteomes" id="UP000622547">
    <property type="component" value="Unassembled WGS sequence"/>
</dbReference>
<dbReference type="GO" id="GO:0005524">
    <property type="term" value="F:ATP binding"/>
    <property type="evidence" value="ECO:0007669"/>
    <property type="project" value="UniProtKB-KW"/>
</dbReference>
<dbReference type="CDD" id="cd14014">
    <property type="entry name" value="STKc_PknB_like"/>
    <property type="match status" value="1"/>
</dbReference>
<dbReference type="PROSITE" id="PS50011">
    <property type="entry name" value="PROTEIN_KINASE_DOM"/>
    <property type="match status" value="1"/>
</dbReference>
<dbReference type="SMART" id="SM00220">
    <property type="entry name" value="S_TKc"/>
    <property type="match status" value="1"/>
</dbReference>
<dbReference type="GO" id="GO:0005829">
    <property type="term" value="C:cytosol"/>
    <property type="evidence" value="ECO:0007669"/>
    <property type="project" value="TreeGrafter"/>
</dbReference>
<comment type="caution">
    <text evidence="6">The sequence shown here is derived from an EMBL/GenBank/DDBJ whole genome shotgun (WGS) entry which is preliminary data.</text>
</comment>
<dbReference type="PANTHER" id="PTHR24348">
    <property type="entry name" value="SERINE/THREONINE-PROTEIN KINASE UNC-51-RELATED"/>
    <property type="match status" value="1"/>
</dbReference>
<dbReference type="Pfam" id="PF00069">
    <property type="entry name" value="Pkinase"/>
    <property type="match status" value="1"/>
</dbReference>
<protein>
    <recommendedName>
        <fullName evidence="5">Protein kinase domain-containing protein</fullName>
    </recommendedName>
</protein>
<keyword evidence="1" id="KW-0808">Transferase</keyword>
<dbReference type="SUPFAM" id="SSF56112">
    <property type="entry name" value="Protein kinase-like (PK-like)"/>
    <property type="match status" value="1"/>
</dbReference>
<keyword evidence="2" id="KW-0547">Nucleotide-binding</keyword>
<dbReference type="PANTHER" id="PTHR24348:SF22">
    <property type="entry name" value="NON-SPECIFIC SERINE_THREONINE PROTEIN KINASE"/>
    <property type="match status" value="1"/>
</dbReference>
<feature type="domain" description="Protein kinase" evidence="5">
    <location>
        <begin position="24"/>
        <end position="279"/>
    </location>
</feature>
<evidence type="ECO:0000256" key="1">
    <source>
        <dbReference type="ARBA" id="ARBA00022679"/>
    </source>
</evidence>
<keyword evidence="4" id="KW-0067">ATP-binding</keyword>
<evidence type="ECO:0000256" key="4">
    <source>
        <dbReference type="ARBA" id="ARBA00022840"/>
    </source>
</evidence>
<name>A0A8J3U900_9ACTN</name>
<organism evidence="6 7">
    <name type="scientific">Planotetraspora phitsanulokensis</name>
    <dbReference type="NCBI Taxonomy" id="575192"/>
    <lineage>
        <taxon>Bacteria</taxon>
        <taxon>Bacillati</taxon>
        <taxon>Actinomycetota</taxon>
        <taxon>Actinomycetes</taxon>
        <taxon>Streptosporangiales</taxon>
        <taxon>Streptosporangiaceae</taxon>
        <taxon>Planotetraspora</taxon>
    </lineage>
</organism>
<keyword evidence="3" id="KW-0418">Kinase</keyword>
<accession>A0A8J3U900</accession>
<evidence type="ECO:0000256" key="2">
    <source>
        <dbReference type="ARBA" id="ARBA00022741"/>
    </source>
</evidence>
<evidence type="ECO:0000256" key="3">
    <source>
        <dbReference type="ARBA" id="ARBA00022777"/>
    </source>
</evidence>
<dbReference type="InterPro" id="IPR011009">
    <property type="entry name" value="Kinase-like_dom_sf"/>
</dbReference>
<evidence type="ECO:0000313" key="6">
    <source>
        <dbReference type="EMBL" id="GII40933.1"/>
    </source>
</evidence>
<keyword evidence="7" id="KW-1185">Reference proteome</keyword>
<dbReference type="EMBL" id="BOOP01000029">
    <property type="protein sequence ID" value="GII40933.1"/>
    <property type="molecule type" value="Genomic_DNA"/>
</dbReference>
<sequence>MPYPLYMSVDGPRLPHAEVQACLGSQATFLGGGTFGDTWRCGSEAVKVLCGAASDPSQIQREINGLTRVKHPNVVELYEVRMLSIGGDSYPAMIFEYIAGGDVLERLLQDQWPSTDEAEDFLRNLLEGINALHETSTIHRDIKPANIALRNGRWNDPVILDLGLSKQLDARTITVYPNLIGTPLYMAPEQLRGERAVKASDLWAVGLVTAQLLLREHPFYKTGENISAQEYLDRLRIGPPSFPPNLKQSTSAALKRLLSYVAYSRGSARSNLRRLSEGR</sequence>
<evidence type="ECO:0000259" key="5">
    <source>
        <dbReference type="PROSITE" id="PS50011"/>
    </source>
</evidence>
<dbReference type="Gene3D" id="1.10.510.10">
    <property type="entry name" value="Transferase(Phosphotransferase) domain 1"/>
    <property type="match status" value="1"/>
</dbReference>
<dbReference type="InterPro" id="IPR000719">
    <property type="entry name" value="Prot_kinase_dom"/>
</dbReference>
<gene>
    <name evidence="6" type="ORF">Pph01_59360</name>
</gene>
<dbReference type="InterPro" id="IPR045269">
    <property type="entry name" value="Atg1-like"/>
</dbReference>